<proteinExistence type="predicted"/>
<keyword evidence="1" id="KW-0175">Coiled coil</keyword>
<dbReference type="AlphaFoldDB" id="A0A1F8H9S7"/>
<evidence type="ECO:0000256" key="1">
    <source>
        <dbReference type="SAM" id="Coils"/>
    </source>
</evidence>
<name>A0A1F8H9S7_9BACT</name>
<evidence type="ECO:0000313" key="3">
    <source>
        <dbReference type="Proteomes" id="UP000178155"/>
    </source>
</evidence>
<accession>A0A1F8H9S7</accession>
<dbReference type="EMBL" id="MGKW01000015">
    <property type="protein sequence ID" value="OGN34302.1"/>
    <property type="molecule type" value="Genomic_DNA"/>
</dbReference>
<reference evidence="2 3" key="1">
    <citation type="journal article" date="2016" name="Nat. Commun.">
        <title>Thousands of microbial genomes shed light on interconnected biogeochemical processes in an aquifer system.</title>
        <authorList>
            <person name="Anantharaman K."/>
            <person name="Brown C.T."/>
            <person name="Hug L.A."/>
            <person name="Sharon I."/>
            <person name="Castelle C.J."/>
            <person name="Probst A.J."/>
            <person name="Thomas B.C."/>
            <person name="Singh A."/>
            <person name="Wilkins M.J."/>
            <person name="Karaoz U."/>
            <person name="Brodie E.L."/>
            <person name="Williams K.H."/>
            <person name="Hubbard S.S."/>
            <person name="Banfield J.F."/>
        </authorList>
    </citation>
    <scope>NUCLEOTIDE SEQUENCE [LARGE SCALE GENOMIC DNA]</scope>
</reference>
<sequence length="118" mass="13428">MSKNSKTTLEKLEGLVNIVAVNVAEIKSEVVDIKSKMATKKDLEAFAKKTDLEAFAKKTDLEAFAKKTDLEDMERRLSNKIDAIDEKIDNLEEIDVQNIQERVSMLEKDVRVLKHKHG</sequence>
<evidence type="ECO:0000313" key="2">
    <source>
        <dbReference type="EMBL" id="OGN34302.1"/>
    </source>
</evidence>
<protein>
    <submittedName>
        <fullName evidence="2">Uncharacterized protein</fullName>
    </submittedName>
</protein>
<dbReference type="Proteomes" id="UP000178155">
    <property type="component" value="Unassembled WGS sequence"/>
</dbReference>
<feature type="coiled-coil region" evidence="1">
    <location>
        <begin position="67"/>
        <end position="116"/>
    </location>
</feature>
<comment type="caution">
    <text evidence="2">The sequence shown here is derived from an EMBL/GenBank/DDBJ whole genome shotgun (WGS) entry which is preliminary data.</text>
</comment>
<gene>
    <name evidence="2" type="ORF">A3I39_01025</name>
</gene>
<organism evidence="2 3">
    <name type="scientific">Candidatus Yanofskybacteria bacterium RIFCSPLOWO2_02_FULL_47_9b</name>
    <dbReference type="NCBI Taxonomy" id="1802708"/>
    <lineage>
        <taxon>Bacteria</taxon>
        <taxon>Candidatus Yanofskyibacteriota</taxon>
    </lineage>
</organism>